<feature type="transmembrane region" description="Helical" evidence="7">
    <location>
        <begin position="221"/>
        <end position="243"/>
    </location>
</feature>
<keyword evidence="3" id="KW-1003">Cell membrane</keyword>
<dbReference type="EMBL" id="CP041217">
    <property type="protein sequence ID" value="QDH21043.1"/>
    <property type="molecule type" value="Genomic_DNA"/>
</dbReference>
<evidence type="ECO:0000313" key="9">
    <source>
        <dbReference type="EMBL" id="QDH21043.1"/>
    </source>
</evidence>
<keyword evidence="10" id="KW-1185">Reference proteome</keyword>
<feature type="transmembrane region" description="Helical" evidence="7">
    <location>
        <begin position="175"/>
        <end position="200"/>
    </location>
</feature>
<keyword evidence="5 7" id="KW-1133">Transmembrane helix</keyword>
<keyword evidence="2 7" id="KW-0813">Transport</keyword>
<dbReference type="InterPro" id="IPR050809">
    <property type="entry name" value="UgpAE/MalFG_permease"/>
</dbReference>
<feature type="domain" description="ABC transmembrane type-1" evidence="8">
    <location>
        <begin position="88"/>
        <end position="302"/>
    </location>
</feature>
<keyword evidence="6 7" id="KW-0472">Membrane</keyword>
<keyword evidence="4 7" id="KW-0812">Transmembrane</keyword>
<feature type="transmembrane region" description="Helical" evidence="7">
    <location>
        <begin position="27"/>
        <end position="54"/>
    </location>
</feature>
<dbReference type="OrthoDB" id="9787541at2"/>
<dbReference type="InterPro" id="IPR035906">
    <property type="entry name" value="MetI-like_sf"/>
</dbReference>
<comment type="subcellular location">
    <subcellularLocation>
        <location evidence="1 7">Cell membrane</location>
        <topology evidence="1 7">Multi-pass membrane protein</topology>
    </subcellularLocation>
</comment>
<dbReference type="GO" id="GO:0055085">
    <property type="term" value="P:transmembrane transport"/>
    <property type="evidence" value="ECO:0007669"/>
    <property type="project" value="InterPro"/>
</dbReference>
<evidence type="ECO:0000256" key="2">
    <source>
        <dbReference type="ARBA" id="ARBA00022448"/>
    </source>
</evidence>
<dbReference type="InterPro" id="IPR000515">
    <property type="entry name" value="MetI-like"/>
</dbReference>
<dbReference type="PANTHER" id="PTHR43227:SF8">
    <property type="entry name" value="DIACETYLCHITOBIOSE UPTAKE SYSTEM PERMEASE PROTEIN DASB"/>
    <property type="match status" value="1"/>
</dbReference>
<feature type="transmembrane region" description="Helical" evidence="7">
    <location>
        <begin position="92"/>
        <end position="113"/>
    </location>
</feature>
<evidence type="ECO:0000256" key="5">
    <source>
        <dbReference type="ARBA" id="ARBA00022989"/>
    </source>
</evidence>
<proteinExistence type="inferred from homology"/>
<name>A0A4Y6UTK0_SACBS</name>
<dbReference type="RefSeq" id="WP_141447590.1">
    <property type="nucleotide sequence ID" value="NZ_CP041217.1"/>
</dbReference>
<dbReference type="Proteomes" id="UP000316968">
    <property type="component" value="Chromosome"/>
</dbReference>
<accession>A0A4Y6UTK0</accession>
<dbReference type="SUPFAM" id="SSF161098">
    <property type="entry name" value="MetI-like"/>
    <property type="match status" value="1"/>
</dbReference>
<feature type="transmembrane region" description="Helical" evidence="7">
    <location>
        <begin position="281"/>
        <end position="301"/>
    </location>
</feature>
<reference evidence="9 10" key="1">
    <citation type="submission" date="2019-06" db="EMBL/GenBank/DDBJ databases">
        <title>Saccharibacillus brassicae sp. nov., an endophytic bacterium isolated from Chinese cabbage seeds (Brassica pekinensis).</title>
        <authorList>
            <person name="Jiang L."/>
            <person name="Lee J."/>
            <person name="Kim S.W."/>
        </authorList>
    </citation>
    <scope>NUCLEOTIDE SEQUENCE [LARGE SCALE GENOMIC DNA]</scope>
    <source>
        <strain evidence="10">KCTC 43072 / ATSA2</strain>
    </source>
</reference>
<protein>
    <submittedName>
        <fullName evidence="9">Sugar ABC transporter permease</fullName>
    </submittedName>
</protein>
<dbReference type="GO" id="GO:0005886">
    <property type="term" value="C:plasma membrane"/>
    <property type="evidence" value="ECO:0007669"/>
    <property type="project" value="UniProtKB-SubCell"/>
</dbReference>
<evidence type="ECO:0000256" key="4">
    <source>
        <dbReference type="ARBA" id="ARBA00022692"/>
    </source>
</evidence>
<dbReference type="PANTHER" id="PTHR43227">
    <property type="entry name" value="BLL4140 PROTEIN"/>
    <property type="match status" value="1"/>
</dbReference>
<evidence type="ECO:0000259" key="8">
    <source>
        <dbReference type="PROSITE" id="PS50928"/>
    </source>
</evidence>
<evidence type="ECO:0000256" key="1">
    <source>
        <dbReference type="ARBA" id="ARBA00004651"/>
    </source>
</evidence>
<evidence type="ECO:0000256" key="6">
    <source>
        <dbReference type="ARBA" id="ARBA00023136"/>
    </source>
</evidence>
<sequence length="311" mass="34683">MASKTLSDRNDAGANARAPRSSLRRQGWVTGVLMVLPYTIFFLLFSMIPIIYGFGVSFYDWSLLGDRTFIGLQNYTNLLQDEEFRTNLLNTVLFTVISVPLITAIGLLLAVLVNSIRKGQGFLRIAFFMPYVLSVSVISSIWVIFLQPYTGLLNRILRGIGLINSEIFWLSDSTLAWASIIMATLWWTMGFVFVLFLAGLQDIPESFYEAAGLEGASRWQTFRYVTFPSLSRVTVLVVVLQTISSFKIFGQSKLITGGGPAGATKTVVFSIYENGFQTFQMGYASAIAFVLMLVILVISLLQTTLLRRFGE</sequence>
<dbReference type="AlphaFoldDB" id="A0A4Y6UTK0"/>
<feature type="transmembrane region" description="Helical" evidence="7">
    <location>
        <begin position="125"/>
        <end position="145"/>
    </location>
</feature>
<evidence type="ECO:0000256" key="7">
    <source>
        <dbReference type="RuleBase" id="RU363032"/>
    </source>
</evidence>
<dbReference type="Pfam" id="PF00528">
    <property type="entry name" value="BPD_transp_1"/>
    <property type="match status" value="1"/>
</dbReference>
<dbReference type="KEGG" id="saca:FFV09_09390"/>
<comment type="similarity">
    <text evidence="7">Belongs to the binding-protein-dependent transport system permease family.</text>
</comment>
<gene>
    <name evidence="9" type="ORF">FFV09_09390</name>
</gene>
<organism evidence="9 10">
    <name type="scientific">Saccharibacillus brassicae</name>
    <dbReference type="NCBI Taxonomy" id="2583377"/>
    <lineage>
        <taxon>Bacteria</taxon>
        <taxon>Bacillati</taxon>
        <taxon>Bacillota</taxon>
        <taxon>Bacilli</taxon>
        <taxon>Bacillales</taxon>
        <taxon>Paenibacillaceae</taxon>
        <taxon>Saccharibacillus</taxon>
    </lineage>
</organism>
<evidence type="ECO:0000256" key="3">
    <source>
        <dbReference type="ARBA" id="ARBA00022475"/>
    </source>
</evidence>
<dbReference type="Gene3D" id="1.10.3720.10">
    <property type="entry name" value="MetI-like"/>
    <property type="match status" value="1"/>
</dbReference>
<dbReference type="PROSITE" id="PS50928">
    <property type="entry name" value="ABC_TM1"/>
    <property type="match status" value="1"/>
</dbReference>
<dbReference type="CDD" id="cd06261">
    <property type="entry name" value="TM_PBP2"/>
    <property type="match status" value="1"/>
</dbReference>
<evidence type="ECO:0000313" key="10">
    <source>
        <dbReference type="Proteomes" id="UP000316968"/>
    </source>
</evidence>